<keyword evidence="1" id="KW-0812">Transmembrane</keyword>
<feature type="transmembrane region" description="Helical" evidence="1">
    <location>
        <begin position="183"/>
        <end position="204"/>
    </location>
</feature>
<dbReference type="GO" id="GO:0031505">
    <property type="term" value="P:fungal-type cell wall organization"/>
    <property type="evidence" value="ECO:0007669"/>
    <property type="project" value="TreeGrafter"/>
</dbReference>
<dbReference type="GO" id="GO:0032185">
    <property type="term" value="P:septin cytoskeleton organization"/>
    <property type="evidence" value="ECO:0007669"/>
    <property type="project" value="TreeGrafter"/>
</dbReference>
<proteinExistence type="predicted"/>
<name>A0A1L0E0V7_9ASCO</name>
<dbReference type="GO" id="GO:0045121">
    <property type="term" value="C:membrane raft"/>
    <property type="evidence" value="ECO:0007669"/>
    <property type="project" value="TreeGrafter"/>
</dbReference>
<dbReference type="PANTHER" id="PTHR36414:SF1">
    <property type="entry name" value="PROTEIN SUR7"/>
    <property type="match status" value="1"/>
</dbReference>
<reference evidence="2 3" key="1">
    <citation type="submission" date="2016-10" db="EMBL/GenBank/DDBJ databases">
        <authorList>
            <person name="de Groot N.N."/>
        </authorList>
    </citation>
    <scope>NUCLEOTIDE SEQUENCE [LARGE SCALE GENOMIC DNA]</scope>
    <source>
        <strain evidence="2 3">PYCC 4715</strain>
    </source>
</reference>
<feature type="transmembrane region" description="Helical" evidence="1">
    <location>
        <begin position="139"/>
        <end position="163"/>
    </location>
</feature>
<dbReference type="GO" id="GO:0005886">
    <property type="term" value="C:plasma membrane"/>
    <property type="evidence" value="ECO:0007669"/>
    <property type="project" value="InterPro"/>
</dbReference>
<organism evidence="2 3">
    <name type="scientific">Sungouiella intermedia</name>
    <dbReference type="NCBI Taxonomy" id="45354"/>
    <lineage>
        <taxon>Eukaryota</taxon>
        <taxon>Fungi</taxon>
        <taxon>Dikarya</taxon>
        <taxon>Ascomycota</taxon>
        <taxon>Saccharomycotina</taxon>
        <taxon>Pichiomycetes</taxon>
        <taxon>Metschnikowiaceae</taxon>
        <taxon>Sungouiella</taxon>
    </lineage>
</organism>
<gene>
    <name evidence="2" type="ORF">SAMEA4029009_CIC11G00000004349</name>
</gene>
<keyword evidence="1" id="KW-1133">Transmembrane helix</keyword>
<dbReference type="GO" id="GO:0005938">
    <property type="term" value="C:cell cortex"/>
    <property type="evidence" value="ECO:0007669"/>
    <property type="project" value="TreeGrafter"/>
</dbReference>
<sequence length="278" mass="30532">MRVINTALNLFFLSGTTLVLIFLVLSGSTNHFPFNRFYWLKADTSGISGAPTQSSWTFWGVCDSSNFGSCQVGPAFPISPVDNFGTSAGVPKDFISNRDTYYYLSRFAFAFILLGLAFTGFALIVDLLGFCFVIIDKVVIFLVVFALFFIAGAAALQTAVSVLARNAFQDANLYAHIGVKSTALLWAAFAGILIVFFNTCAANIHNSYKKHIDRVRSAHAEENEYYPPAETQEPVGEVPLGDESSYTRANVLEKETGSGGIRFFRIKRNQKASDEESV</sequence>
<keyword evidence="1" id="KW-0472">Membrane</keyword>
<accession>A0A1L0E0V7</accession>
<dbReference type="GO" id="GO:0030866">
    <property type="term" value="P:cortical actin cytoskeleton organization"/>
    <property type="evidence" value="ECO:0007669"/>
    <property type="project" value="TreeGrafter"/>
</dbReference>
<evidence type="ECO:0000313" key="3">
    <source>
        <dbReference type="Proteomes" id="UP000182259"/>
    </source>
</evidence>
<feature type="transmembrane region" description="Helical" evidence="1">
    <location>
        <begin position="7"/>
        <end position="25"/>
    </location>
</feature>
<dbReference type="Pfam" id="PF06687">
    <property type="entry name" value="SUR7"/>
    <property type="match status" value="1"/>
</dbReference>
<dbReference type="GO" id="GO:0006897">
    <property type="term" value="P:endocytosis"/>
    <property type="evidence" value="ECO:0007669"/>
    <property type="project" value="TreeGrafter"/>
</dbReference>
<protein>
    <submittedName>
        <fullName evidence="2">CIC11C00000004349</fullName>
    </submittedName>
</protein>
<dbReference type="Proteomes" id="UP000182259">
    <property type="component" value="Chromosome VI"/>
</dbReference>
<dbReference type="EMBL" id="LT635769">
    <property type="protein sequence ID" value="SGZ58158.1"/>
    <property type="molecule type" value="Genomic_DNA"/>
</dbReference>
<dbReference type="AlphaFoldDB" id="A0A1L0E0V7"/>
<evidence type="ECO:0000313" key="2">
    <source>
        <dbReference type="EMBL" id="SGZ58158.1"/>
    </source>
</evidence>
<feature type="transmembrane region" description="Helical" evidence="1">
    <location>
        <begin position="107"/>
        <end position="132"/>
    </location>
</feature>
<dbReference type="PANTHER" id="PTHR36414">
    <property type="entry name" value="PROTEIN SUR7"/>
    <property type="match status" value="1"/>
</dbReference>
<evidence type="ECO:0000256" key="1">
    <source>
        <dbReference type="SAM" id="Phobius"/>
    </source>
</evidence>
<dbReference type="InterPro" id="IPR009571">
    <property type="entry name" value="SUR7/Rim9-like_fungi"/>
</dbReference>